<evidence type="ECO:0000259" key="6">
    <source>
        <dbReference type="PROSITE" id="PS50109"/>
    </source>
</evidence>
<evidence type="ECO:0000259" key="8">
    <source>
        <dbReference type="PROSITE" id="PS50113"/>
    </source>
</evidence>
<comment type="caution">
    <text evidence="9">The sequence shown here is derived from an EMBL/GenBank/DDBJ whole genome shotgun (WGS) entry which is preliminary data.</text>
</comment>
<dbReference type="Pfam" id="PF00072">
    <property type="entry name" value="Response_reg"/>
    <property type="match status" value="2"/>
</dbReference>
<comment type="catalytic activity">
    <reaction evidence="1">
        <text>ATP + protein L-histidine = ADP + protein N-phospho-L-histidine.</text>
        <dbReference type="EC" id="2.7.13.3"/>
    </reaction>
</comment>
<dbReference type="PROSITE" id="PS50113">
    <property type="entry name" value="PAC"/>
    <property type="match status" value="1"/>
</dbReference>
<keyword evidence="9" id="KW-0418">Kinase</keyword>
<evidence type="ECO:0000259" key="7">
    <source>
        <dbReference type="PROSITE" id="PS50110"/>
    </source>
</evidence>
<dbReference type="Pfam" id="PF00512">
    <property type="entry name" value="HisKA"/>
    <property type="match status" value="1"/>
</dbReference>
<dbReference type="InterPro" id="IPR000014">
    <property type="entry name" value="PAS"/>
</dbReference>
<evidence type="ECO:0000256" key="4">
    <source>
        <dbReference type="ARBA" id="ARBA00023012"/>
    </source>
</evidence>
<dbReference type="NCBIfam" id="TIGR00229">
    <property type="entry name" value="sensory_box"/>
    <property type="match status" value="1"/>
</dbReference>
<protein>
    <recommendedName>
        <fullName evidence="2">histidine kinase</fullName>
        <ecNumber evidence="2">2.7.13.3</ecNumber>
    </recommendedName>
</protein>
<dbReference type="InterPro" id="IPR004358">
    <property type="entry name" value="Sig_transdc_His_kin-like_C"/>
</dbReference>
<dbReference type="InterPro" id="IPR035965">
    <property type="entry name" value="PAS-like_dom_sf"/>
</dbReference>
<dbReference type="PANTHER" id="PTHR45339">
    <property type="entry name" value="HYBRID SIGNAL TRANSDUCTION HISTIDINE KINASE J"/>
    <property type="match status" value="1"/>
</dbReference>
<dbReference type="SUPFAM" id="SSF55874">
    <property type="entry name" value="ATPase domain of HSP90 chaperone/DNA topoisomerase II/histidine kinase"/>
    <property type="match status" value="1"/>
</dbReference>
<evidence type="ECO:0000256" key="2">
    <source>
        <dbReference type="ARBA" id="ARBA00012438"/>
    </source>
</evidence>
<feature type="modified residue" description="4-aspartylphosphate" evidence="5">
    <location>
        <position position="64"/>
    </location>
</feature>
<dbReference type="SMART" id="SM00448">
    <property type="entry name" value="REC"/>
    <property type="match status" value="2"/>
</dbReference>
<dbReference type="InterPro" id="IPR005467">
    <property type="entry name" value="His_kinase_dom"/>
</dbReference>
<feature type="domain" description="Response regulatory" evidence="7">
    <location>
        <begin position="551"/>
        <end position="667"/>
    </location>
</feature>
<reference evidence="9" key="1">
    <citation type="submission" date="2017-08" db="EMBL/GenBank/DDBJ databases">
        <authorList>
            <person name="Imhoff J.F."/>
            <person name="Rahn T."/>
            <person name="Kuenzel S."/>
            <person name="Neulinger S.C."/>
        </authorList>
    </citation>
    <scope>NUCLEOTIDE SEQUENCE</scope>
    <source>
        <strain evidence="9">IM 151</strain>
    </source>
</reference>
<feature type="modified residue" description="4-aspartylphosphate" evidence="5">
    <location>
        <position position="600"/>
    </location>
</feature>
<dbReference type="CDD" id="cd00156">
    <property type="entry name" value="REC"/>
    <property type="match status" value="1"/>
</dbReference>
<dbReference type="SUPFAM" id="SSF55785">
    <property type="entry name" value="PYP-like sensor domain (PAS domain)"/>
    <property type="match status" value="1"/>
</dbReference>
<dbReference type="SUPFAM" id="SSF47384">
    <property type="entry name" value="Homodimeric domain of signal transducing histidine kinase"/>
    <property type="match status" value="1"/>
</dbReference>
<evidence type="ECO:0000256" key="5">
    <source>
        <dbReference type="PROSITE-ProRule" id="PRU00169"/>
    </source>
</evidence>
<dbReference type="CDD" id="cd00082">
    <property type="entry name" value="HisKA"/>
    <property type="match status" value="1"/>
</dbReference>
<dbReference type="InterPro" id="IPR000700">
    <property type="entry name" value="PAS-assoc_C"/>
</dbReference>
<dbReference type="RefSeq" id="WP_200378553.1">
    <property type="nucleotide sequence ID" value="NZ_NRRU01000031.1"/>
</dbReference>
<reference evidence="9" key="2">
    <citation type="journal article" date="2020" name="Microorganisms">
        <title>Osmotic Adaptation and Compatible Solute Biosynthesis of Phototrophic Bacteria as Revealed from Genome Analyses.</title>
        <authorList>
            <person name="Imhoff J.F."/>
            <person name="Rahn T."/>
            <person name="Kunzel S."/>
            <person name="Keller A."/>
            <person name="Neulinger S.C."/>
        </authorList>
    </citation>
    <scope>NUCLEOTIDE SEQUENCE</scope>
    <source>
        <strain evidence="9">IM 151</strain>
    </source>
</reference>
<feature type="domain" description="PAC" evidence="8">
    <location>
        <begin position="222"/>
        <end position="272"/>
    </location>
</feature>
<dbReference type="SMART" id="SM00388">
    <property type="entry name" value="HisKA"/>
    <property type="match status" value="1"/>
</dbReference>
<accession>A0ABS1DSW7</accession>
<dbReference type="Proteomes" id="UP001041814">
    <property type="component" value="Unassembled WGS sequence"/>
</dbReference>
<organism evidence="9 10">
    <name type="scientific">Rubrivivax gelatinosus</name>
    <name type="common">Rhodocyclus gelatinosus</name>
    <name type="synonym">Rhodopseudomonas gelatinosa</name>
    <dbReference type="NCBI Taxonomy" id="28068"/>
    <lineage>
        <taxon>Bacteria</taxon>
        <taxon>Pseudomonadati</taxon>
        <taxon>Pseudomonadota</taxon>
        <taxon>Betaproteobacteria</taxon>
        <taxon>Burkholderiales</taxon>
        <taxon>Sphaerotilaceae</taxon>
        <taxon>Rubrivivax</taxon>
    </lineage>
</organism>
<dbReference type="PROSITE" id="PS50110">
    <property type="entry name" value="RESPONSE_REGULATORY"/>
    <property type="match status" value="2"/>
</dbReference>
<keyword evidence="10" id="KW-1185">Reference proteome</keyword>
<keyword evidence="4" id="KW-0902">Two-component regulatory system</keyword>
<dbReference type="Gene3D" id="1.10.287.130">
    <property type="match status" value="1"/>
</dbReference>
<dbReference type="InterPro" id="IPR036890">
    <property type="entry name" value="HATPase_C_sf"/>
</dbReference>
<dbReference type="PROSITE" id="PS50109">
    <property type="entry name" value="HIS_KIN"/>
    <property type="match status" value="1"/>
</dbReference>
<dbReference type="Pfam" id="PF02518">
    <property type="entry name" value="HATPase_c"/>
    <property type="match status" value="1"/>
</dbReference>
<evidence type="ECO:0000256" key="3">
    <source>
        <dbReference type="ARBA" id="ARBA00022553"/>
    </source>
</evidence>
<dbReference type="InterPro" id="IPR036097">
    <property type="entry name" value="HisK_dim/P_sf"/>
</dbReference>
<dbReference type="PANTHER" id="PTHR45339:SF1">
    <property type="entry name" value="HYBRID SIGNAL TRANSDUCTION HISTIDINE KINASE J"/>
    <property type="match status" value="1"/>
</dbReference>
<dbReference type="EMBL" id="NRRU01000031">
    <property type="protein sequence ID" value="MBK1713112.1"/>
    <property type="molecule type" value="Genomic_DNA"/>
</dbReference>
<dbReference type="Pfam" id="PF08448">
    <property type="entry name" value="PAS_4"/>
    <property type="match status" value="1"/>
</dbReference>
<evidence type="ECO:0000256" key="1">
    <source>
        <dbReference type="ARBA" id="ARBA00000085"/>
    </source>
</evidence>
<dbReference type="CDD" id="cd00130">
    <property type="entry name" value="PAS"/>
    <property type="match status" value="1"/>
</dbReference>
<dbReference type="Gene3D" id="3.30.565.10">
    <property type="entry name" value="Histidine kinase-like ATPase, C-terminal domain"/>
    <property type="match status" value="1"/>
</dbReference>
<dbReference type="SMART" id="SM00387">
    <property type="entry name" value="HATPase_c"/>
    <property type="match status" value="1"/>
</dbReference>
<keyword evidence="3 5" id="KW-0597">Phosphoprotein</keyword>
<evidence type="ECO:0000313" key="10">
    <source>
        <dbReference type="Proteomes" id="UP001041814"/>
    </source>
</evidence>
<dbReference type="Gene3D" id="3.30.450.20">
    <property type="entry name" value="PAS domain"/>
    <property type="match status" value="1"/>
</dbReference>
<dbReference type="SMART" id="SM00091">
    <property type="entry name" value="PAS"/>
    <property type="match status" value="1"/>
</dbReference>
<dbReference type="GO" id="GO:0016301">
    <property type="term" value="F:kinase activity"/>
    <property type="evidence" value="ECO:0007669"/>
    <property type="project" value="UniProtKB-KW"/>
</dbReference>
<dbReference type="InterPro" id="IPR011006">
    <property type="entry name" value="CheY-like_superfamily"/>
</dbReference>
<dbReference type="Gene3D" id="3.40.50.2300">
    <property type="match status" value="2"/>
</dbReference>
<dbReference type="PRINTS" id="PR00344">
    <property type="entry name" value="BCTRLSENSOR"/>
</dbReference>
<dbReference type="CDD" id="cd17546">
    <property type="entry name" value="REC_hyHK_CKI1_RcsC-like"/>
    <property type="match status" value="1"/>
</dbReference>
<sequence>MADATVPPAAADRVLIIEDVEPDFRLLQRQLQQHGMGAECRRAASPESVHAALAEGGWQLVLADHSLPGLDFETTLSWVNESLPGVPVILVTGTVGEELAVDLLRRGVADFVLKDRMARLIPAVQRCLEDVRRRDEAAHAARALAESEAFNRMIVGSIGDGLFIAQDRRFVFVNPALPTLLGFTHAEFEGRAFDAAVAPESLALWDERYRQRLAPASLEPEGHYEVALLHRGGQRVWMELRAARFEHGGRPAVLGLLRDTTERRRIVAELERHRHHLEALVEERTRKAEAANQAKSAFLANMSHEIRTPLNAITGMVHLLERQASAPQQRSLAVIARAVDHLLSIVNDVLDLSKIESGKLTLESVDFGVDELVERARGLIGELAAEKGLRLLVDNRAGSTRLCGDPTRIAQLMLNLLGNAVKFTDHGEVRLTCTLERSEPGSPRLVLEVADTGIGIAAERQAQLFDPFEQADSSTTRRFGGTGLGLAICRHLVEMMHGRIAVHSVPGQGSTFTIEVVLQPPRQPEQAAELQAGASGQDLETLLYQRHAGTRVLVAEDNEINQLVAEELLECAGLLVDIAGDGQQAVEMAGRGAYAAILMDVQMPVLDGLQATRAIRALPGCPQVPVIAMTANAFGEDREACLAAGMNDHLAKPVAAERLYAQLLRWLPVGAATLRPAG</sequence>
<dbReference type="InterPro" id="IPR003594">
    <property type="entry name" value="HATPase_dom"/>
</dbReference>
<feature type="domain" description="Histidine kinase" evidence="6">
    <location>
        <begin position="301"/>
        <end position="520"/>
    </location>
</feature>
<dbReference type="EC" id="2.7.13.3" evidence="2"/>
<dbReference type="InterPro" id="IPR013656">
    <property type="entry name" value="PAS_4"/>
</dbReference>
<dbReference type="SUPFAM" id="SSF52172">
    <property type="entry name" value="CheY-like"/>
    <property type="match status" value="2"/>
</dbReference>
<dbReference type="SMART" id="SM00086">
    <property type="entry name" value="PAC"/>
    <property type="match status" value="1"/>
</dbReference>
<dbReference type="InterPro" id="IPR003661">
    <property type="entry name" value="HisK_dim/P_dom"/>
</dbReference>
<proteinExistence type="predicted"/>
<name>A0ABS1DSW7_RUBGE</name>
<evidence type="ECO:0000313" key="9">
    <source>
        <dbReference type="EMBL" id="MBK1713112.1"/>
    </source>
</evidence>
<dbReference type="InterPro" id="IPR001789">
    <property type="entry name" value="Sig_transdc_resp-reg_receiver"/>
</dbReference>
<keyword evidence="9" id="KW-0808">Transferase</keyword>
<gene>
    <name evidence="9" type="ORF">CKO43_10005</name>
</gene>
<dbReference type="CDD" id="cd16922">
    <property type="entry name" value="HATPase_EvgS-ArcB-TorS-like"/>
    <property type="match status" value="1"/>
</dbReference>
<dbReference type="InterPro" id="IPR001610">
    <property type="entry name" value="PAC"/>
</dbReference>
<feature type="domain" description="Response regulatory" evidence="7">
    <location>
        <begin position="13"/>
        <end position="129"/>
    </location>
</feature>